<gene>
    <name evidence="1" type="ORF">EJK53_1102</name>
</gene>
<sequence>MHFLNDSYLIKGMKKHQFKYIDTSDFILFMGLYEGLDA</sequence>
<proteinExistence type="predicted"/>
<organism evidence="1 2">
    <name type="scientific">Moraxella catarrhalis</name>
    <name type="common">Branhamella catarrhalis</name>
    <dbReference type="NCBI Taxonomy" id="480"/>
    <lineage>
        <taxon>Bacteria</taxon>
        <taxon>Pseudomonadati</taxon>
        <taxon>Pseudomonadota</taxon>
        <taxon>Gammaproteobacteria</taxon>
        <taxon>Moraxellales</taxon>
        <taxon>Moraxellaceae</taxon>
        <taxon>Moraxella</taxon>
    </lineage>
</organism>
<protein>
    <submittedName>
        <fullName evidence="1">Uncharacterized protein</fullName>
    </submittedName>
</protein>
<evidence type="ECO:0000313" key="2">
    <source>
        <dbReference type="Proteomes" id="UP000280228"/>
    </source>
</evidence>
<name>A0A3Q9GED1_MORCA</name>
<reference evidence="1 2" key="1">
    <citation type="submission" date="2018-12" db="EMBL/GenBank/DDBJ databases">
        <title>Persistence of Moraxella catarrhalis in Chronic Obstructive Pulmonary Disease and Regulation of the Hag/MID Adhesin.</title>
        <authorList>
            <person name="Murphy T."/>
            <person name="Zhao X."/>
            <person name="Vyas G."/>
            <person name="Aluvathingal J."/>
            <person name="Nadendla S."/>
            <person name="Tallon L."/>
            <person name="Tettelin H."/>
        </authorList>
    </citation>
    <scope>NUCLEOTIDE SEQUENCE [LARGE SCALE GENOMIC DNA]</scope>
    <source>
        <strain evidence="1 2">46P58B1</strain>
    </source>
</reference>
<accession>A0A3Q9GED1</accession>
<dbReference type="Proteomes" id="UP000280228">
    <property type="component" value="Chromosome"/>
</dbReference>
<dbReference type="AlphaFoldDB" id="A0A3Q9GED1"/>
<evidence type="ECO:0000313" key="1">
    <source>
        <dbReference type="EMBL" id="AZQ93584.1"/>
    </source>
</evidence>
<dbReference type="EMBL" id="CP034662">
    <property type="protein sequence ID" value="AZQ93584.1"/>
    <property type="molecule type" value="Genomic_DNA"/>
</dbReference>